<organism evidence="1 2">
    <name type="scientific">Marinicella litoralis</name>
    <dbReference type="NCBI Taxonomy" id="644220"/>
    <lineage>
        <taxon>Bacteria</taxon>
        <taxon>Pseudomonadati</taxon>
        <taxon>Pseudomonadota</taxon>
        <taxon>Gammaproteobacteria</taxon>
        <taxon>Lysobacterales</taxon>
        <taxon>Marinicellaceae</taxon>
        <taxon>Marinicella</taxon>
    </lineage>
</organism>
<comment type="caution">
    <text evidence="1">The sequence shown here is derived from an EMBL/GenBank/DDBJ whole genome shotgun (WGS) entry which is preliminary data.</text>
</comment>
<evidence type="ECO:0000313" key="1">
    <source>
        <dbReference type="EMBL" id="TDR23582.1"/>
    </source>
</evidence>
<accession>A0A4R6XUB5</accession>
<keyword evidence="2" id="KW-1185">Reference proteome</keyword>
<dbReference type="AlphaFoldDB" id="A0A4R6XUB5"/>
<dbReference type="EMBL" id="SNZB01000001">
    <property type="protein sequence ID" value="TDR23582.1"/>
    <property type="molecule type" value="Genomic_DNA"/>
</dbReference>
<reference evidence="1 2" key="1">
    <citation type="submission" date="2019-03" db="EMBL/GenBank/DDBJ databases">
        <title>Genomic Encyclopedia of Type Strains, Phase IV (KMG-IV): sequencing the most valuable type-strain genomes for metagenomic binning, comparative biology and taxonomic classification.</title>
        <authorList>
            <person name="Goeker M."/>
        </authorList>
    </citation>
    <scope>NUCLEOTIDE SEQUENCE [LARGE SCALE GENOMIC DNA]</scope>
    <source>
        <strain evidence="1 2">DSM 25488</strain>
    </source>
</reference>
<dbReference type="OrthoDB" id="9958577at2"/>
<proteinExistence type="predicted"/>
<dbReference type="Proteomes" id="UP000295724">
    <property type="component" value="Unassembled WGS sequence"/>
</dbReference>
<sequence>MTVIQNITPIMDCKKPYTVTLCKDQWLGECLDDYLFKLCGTDQVVWIPKDLLHDSSFNEHAFEAYISSDDIYCCARITISNSIRMCLVDQHQITGSQLMPYLNQSAN</sequence>
<gene>
    <name evidence="1" type="ORF">C8D91_0445</name>
</gene>
<evidence type="ECO:0000313" key="2">
    <source>
        <dbReference type="Proteomes" id="UP000295724"/>
    </source>
</evidence>
<protein>
    <submittedName>
        <fullName evidence="1">Uncharacterized protein</fullName>
    </submittedName>
</protein>
<dbReference type="RefSeq" id="WP_099017788.1">
    <property type="nucleotide sequence ID" value="NZ_NIHB01000001.1"/>
</dbReference>
<name>A0A4R6XUB5_9GAMM</name>